<protein>
    <submittedName>
        <fullName evidence="1">Uncharacterized protein</fullName>
    </submittedName>
</protein>
<evidence type="ECO:0000313" key="1">
    <source>
        <dbReference type="EMBL" id="MFD1247369.1"/>
    </source>
</evidence>
<keyword evidence="2" id="KW-1185">Reference proteome</keyword>
<dbReference type="EMBL" id="JBHTLX010000008">
    <property type="protein sequence ID" value="MFD1247369.1"/>
    <property type="molecule type" value="Genomic_DNA"/>
</dbReference>
<dbReference type="RefSeq" id="WP_367921396.1">
    <property type="nucleotide sequence ID" value="NZ_BAABAC010000042.1"/>
</dbReference>
<dbReference type="Proteomes" id="UP001597229">
    <property type="component" value="Unassembled WGS sequence"/>
</dbReference>
<evidence type="ECO:0000313" key="2">
    <source>
        <dbReference type="Proteomes" id="UP001597229"/>
    </source>
</evidence>
<reference evidence="2" key="1">
    <citation type="journal article" date="2019" name="Int. J. Syst. Evol. Microbiol.">
        <title>The Global Catalogue of Microorganisms (GCM) 10K type strain sequencing project: providing services to taxonomists for standard genome sequencing and annotation.</title>
        <authorList>
            <consortium name="The Broad Institute Genomics Platform"/>
            <consortium name="The Broad Institute Genome Sequencing Center for Infectious Disease"/>
            <person name="Wu L."/>
            <person name="Ma J."/>
        </authorList>
    </citation>
    <scope>NUCLEOTIDE SEQUENCE [LARGE SCALE GENOMIC DNA]</scope>
    <source>
        <strain evidence="2">CCUG 52478</strain>
    </source>
</reference>
<comment type="caution">
    <text evidence="1">The sequence shown here is derived from an EMBL/GenBank/DDBJ whole genome shotgun (WGS) entry which is preliminary data.</text>
</comment>
<proteinExistence type="predicted"/>
<sequence length="81" mass="8735">MAPLEGFVSQSLAREPLVAAVPVIHRLAAEPGIRYLAITDNDAYSVVSMIAAEDRRQAPLVDNCFRAAAILDLDAGFARRP</sequence>
<accession>A0ABW3VXC5</accession>
<name>A0ABW3VXC5_9ACTN</name>
<gene>
    <name evidence="1" type="ORF">ACFQ3F_06175</name>
</gene>
<organism evidence="1 2">
    <name type="scientific">Nocardioides ginsengisoli</name>
    <dbReference type="NCBI Taxonomy" id="363868"/>
    <lineage>
        <taxon>Bacteria</taxon>
        <taxon>Bacillati</taxon>
        <taxon>Actinomycetota</taxon>
        <taxon>Actinomycetes</taxon>
        <taxon>Propionibacteriales</taxon>
        <taxon>Nocardioidaceae</taxon>
        <taxon>Nocardioides</taxon>
    </lineage>
</organism>